<evidence type="ECO:0000313" key="3">
    <source>
        <dbReference type="Proteomes" id="UP001270362"/>
    </source>
</evidence>
<name>A0AAE1CDG8_9PEZI</name>
<dbReference type="EMBL" id="JAULSO010000002">
    <property type="protein sequence ID" value="KAK3689718.1"/>
    <property type="molecule type" value="Genomic_DNA"/>
</dbReference>
<keyword evidence="1" id="KW-1133">Transmembrane helix</keyword>
<evidence type="ECO:0000313" key="2">
    <source>
        <dbReference type="EMBL" id="KAK3689718.1"/>
    </source>
</evidence>
<keyword evidence="1" id="KW-0812">Transmembrane</keyword>
<reference evidence="2" key="2">
    <citation type="submission" date="2023-06" db="EMBL/GenBank/DDBJ databases">
        <authorList>
            <consortium name="Lawrence Berkeley National Laboratory"/>
            <person name="Haridas S."/>
            <person name="Hensen N."/>
            <person name="Bonometti L."/>
            <person name="Westerberg I."/>
            <person name="Brannstrom I.O."/>
            <person name="Guillou S."/>
            <person name="Cros-Aarteil S."/>
            <person name="Calhoun S."/>
            <person name="Kuo A."/>
            <person name="Mondo S."/>
            <person name="Pangilinan J."/>
            <person name="Riley R."/>
            <person name="Labutti K."/>
            <person name="Andreopoulos B."/>
            <person name="Lipzen A."/>
            <person name="Chen C."/>
            <person name="Yanf M."/>
            <person name="Daum C."/>
            <person name="Ng V."/>
            <person name="Clum A."/>
            <person name="Steindorff A."/>
            <person name="Ohm R."/>
            <person name="Martin F."/>
            <person name="Silar P."/>
            <person name="Natvig D."/>
            <person name="Lalanne C."/>
            <person name="Gautier V."/>
            <person name="Ament-Velasquez S.L."/>
            <person name="Kruys A."/>
            <person name="Hutchinson M.I."/>
            <person name="Powell A.J."/>
            <person name="Barry K."/>
            <person name="Miller A.N."/>
            <person name="Grigoriev I.V."/>
            <person name="Debuchy R."/>
            <person name="Gladieux P."/>
            <person name="Thoren M.H."/>
            <person name="Johannesson H."/>
        </authorList>
    </citation>
    <scope>NUCLEOTIDE SEQUENCE</scope>
    <source>
        <strain evidence="2">CBS 314.62</strain>
    </source>
</reference>
<feature type="transmembrane region" description="Helical" evidence="1">
    <location>
        <begin position="27"/>
        <end position="46"/>
    </location>
</feature>
<proteinExistence type="predicted"/>
<reference evidence="2" key="1">
    <citation type="journal article" date="2023" name="Mol. Phylogenet. Evol.">
        <title>Genome-scale phylogeny and comparative genomics of the fungal order Sordariales.</title>
        <authorList>
            <person name="Hensen N."/>
            <person name="Bonometti L."/>
            <person name="Westerberg I."/>
            <person name="Brannstrom I.O."/>
            <person name="Guillou S."/>
            <person name="Cros-Aarteil S."/>
            <person name="Calhoun S."/>
            <person name="Haridas S."/>
            <person name="Kuo A."/>
            <person name="Mondo S."/>
            <person name="Pangilinan J."/>
            <person name="Riley R."/>
            <person name="LaButti K."/>
            <person name="Andreopoulos B."/>
            <person name="Lipzen A."/>
            <person name="Chen C."/>
            <person name="Yan M."/>
            <person name="Daum C."/>
            <person name="Ng V."/>
            <person name="Clum A."/>
            <person name="Steindorff A."/>
            <person name="Ohm R.A."/>
            <person name="Martin F."/>
            <person name="Silar P."/>
            <person name="Natvig D.O."/>
            <person name="Lalanne C."/>
            <person name="Gautier V."/>
            <person name="Ament-Velasquez S.L."/>
            <person name="Kruys A."/>
            <person name="Hutchinson M.I."/>
            <person name="Powell A.J."/>
            <person name="Barry K."/>
            <person name="Miller A.N."/>
            <person name="Grigoriev I.V."/>
            <person name="Debuchy R."/>
            <person name="Gladieux P."/>
            <person name="Hiltunen Thoren M."/>
            <person name="Johannesson H."/>
        </authorList>
    </citation>
    <scope>NUCLEOTIDE SEQUENCE</scope>
    <source>
        <strain evidence="2">CBS 314.62</strain>
    </source>
</reference>
<dbReference type="AlphaFoldDB" id="A0AAE1CDG8"/>
<protein>
    <submittedName>
        <fullName evidence="2">Uncharacterized protein</fullName>
    </submittedName>
</protein>
<keyword evidence="1" id="KW-0472">Membrane</keyword>
<comment type="caution">
    <text evidence="2">The sequence shown here is derived from an EMBL/GenBank/DDBJ whole genome shotgun (WGS) entry which is preliminary data.</text>
</comment>
<organism evidence="2 3">
    <name type="scientific">Podospora appendiculata</name>
    <dbReference type="NCBI Taxonomy" id="314037"/>
    <lineage>
        <taxon>Eukaryota</taxon>
        <taxon>Fungi</taxon>
        <taxon>Dikarya</taxon>
        <taxon>Ascomycota</taxon>
        <taxon>Pezizomycotina</taxon>
        <taxon>Sordariomycetes</taxon>
        <taxon>Sordariomycetidae</taxon>
        <taxon>Sordariales</taxon>
        <taxon>Podosporaceae</taxon>
        <taxon>Podospora</taxon>
    </lineage>
</organism>
<accession>A0AAE1CDG8</accession>
<feature type="transmembrane region" description="Helical" evidence="1">
    <location>
        <begin position="104"/>
        <end position="125"/>
    </location>
</feature>
<evidence type="ECO:0000256" key="1">
    <source>
        <dbReference type="SAM" id="Phobius"/>
    </source>
</evidence>
<sequence length="178" mass="19334">MAPATAPEKKRTVTIPQPPRQSKLPLYLLRHGSALIGFGLLFGFVIPMTPYPRLGLTAHIQFAVEGTMVTAAGLLLNSSPYPVEGTTGPGPKVVDKLPSWQRKLVYWSCAGIWVTLLSEAVNAWWGTQWVLPIAHHAAGLVGDGPAKVWMEQVIQFTHMPFAVALATVWPVVTIALFS</sequence>
<keyword evidence="3" id="KW-1185">Reference proteome</keyword>
<gene>
    <name evidence="2" type="ORF">B0T22DRAFT_441180</name>
</gene>
<dbReference type="Proteomes" id="UP001270362">
    <property type="component" value="Unassembled WGS sequence"/>
</dbReference>
<feature type="transmembrane region" description="Helical" evidence="1">
    <location>
        <begin position="159"/>
        <end position="177"/>
    </location>
</feature>